<keyword evidence="2" id="KW-0479">Metal-binding</keyword>
<evidence type="ECO:0000256" key="4">
    <source>
        <dbReference type="ARBA" id="ARBA00023015"/>
    </source>
</evidence>
<dbReference type="PROSITE" id="PS00463">
    <property type="entry name" value="ZN2_CY6_FUNGAL_1"/>
    <property type="match status" value="1"/>
</dbReference>
<keyword evidence="5" id="KW-0804">Transcription</keyword>
<dbReference type="Gene3D" id="3.60.130.10">
    <property type="entry name" value="Clavaminate synthase-like"/>
    <property type="match status" value="1"/>
</dbReference>
<evidence type="ECO:0000256" key="7">
    <source>
        <dbReference type="SAM" id="MobiDB-lite"/>
    </source>
</evidence>
<dbReference type="SMART" id="SM00066">
    <property type="entry name" value="GAL4"/>
    <property type="match status" value="1"/>
</dbReference>
<accession>A0ABR0E7Z2</accession>
<dbReference type="InterPro" id="IPR050815">
    <property type="entry name" value="TF_fung"/>
</dbReference>
<dbReference type="InterPro" id="IPR042098">
    <property type="entry name" value="TauD-like_sf"/>
</dbReference>
<dbReference type="SUPFAM" id="SSF57701">
    <property type="entry name" value="Zn2/Cys6 DNA-binding domain"/>
    <property type="match status" value="1"/>
</dbReference>
<feature type="region of interest" description="Disordered" evidence="7">
    <location>
        <begin position="1106"/>
        <end position="1143"/>
    </location>
</feature>
<dbReference type="InterPro" id="IPR036864">
    <property type="entry name" value="Zn2-C6_fun-type_DNA-bd_sf"/>
</dbReference>
<dbReference type="EMBL" id="JAXOVC010000009">
    <property type="protein sequence ID" value="KAK4497203.1"/>
    <property type="molecule type" value="Genomic_DNA"/>
</dbReference>
<dbReference type="PROSITE" id="PS50048">
    <property type="entry name" value="ZN2_CY6_FUNGAL_2"/>
    <property type="match status" value="1"/>
</dbReference>
<evidence type="ECO:0000256" key="2">
    <source>
        <dbReference type="ARBA" id="ARBA00022723"/>
    </source>
</evidence>
<evidence type="ECO:0000313" key="9">
    <source>
        <dbReference type="EMBL" id="KAK4497203.1"/>
    </source>
</evidence>
<evidence type="ECO:0000259" key="8">
    <source>
        <dbReference type="PROSITE" id="PS50048"/>
    </source>
</evidence>
<dbReference type="PANTHER" id="PTHR47338">
    <property type="entry name" value="ZN(II)2CYS6 TRANSCRIPTION FACTOR (EUROFUNG)-RELATED"/>
    <property type="match status" value="1"/>
</dbReference>
<feature type="region of interest" description="Disordered" evidence="7">
    <location>
        <begin position="1051"/>
        <end position="1086"/>
    </location>
</feature>
<dbReference type="Pfam" id="PF00172">
    <property type="entry name" value="Zn_clus"/>
    <property type="match status" value="1"/>
</dbReference>
<dbReference type="SMART" id="SM00906">
    <property type="entry name" value="Fungal_trans"/>
    <property type="match status" value="1"/>
</dbReference>
<evidence type="ECO:0000313" key="10">
    <source>
        <dbReference type="Proteomes" id="UP001305779"/>
    </source>
</evidence>
<dbReference type="Proteomes" id="UP001305779">
    <property type="component" value="Unassembled WGS sequence"/>
</dbReference>
<comment type="subcellular location">
    <subcellularLocation>
        <location evidence="1">Nucleus</location>
    </subcellularLocation>
</comment>
<sequence>MAPALTESAPAAPATTTKSVSKAIFPDGLKTSGQHAPDYAKIRPYKDFPQEILGPTVWKAEDYRNNPERWTHVFSDEEIAELSEAADAFIARGTPLTGMTKDEFPLPKLQTFFGAVRNEILNGKGFILFKGVPVQEWGLHKSAVAYLGLGAYFGYFTSQNGKGHVLGHVKDLGEDPEKKDRVRIYRTNAKQYFHTDGADLVGLLCIAKALEGGESDISSTHHVFNTMQKEHPEVVETLATPNWYFDRKGEQSEGEDPYYKSSVIYLENDPQGSPRVFCRLDPNNVTSLARFNSGPDAKIPPLSDAQKHALQVFEDTCTKLALHMILDPGDIQLLANTHVLHARTAYKDYPPGSVDEQGRPRVRRHLMRLWLAVPEGEGGWKTPFHDSNEKKRGGIQVNDQAPYAPIDADYVAPDENRSPTYSSPPDGLVICPVRRPAYQVLRRGQSGDPTTIPPSPLQQSESNGFHGTGTKRKRTYRSCVECRQSKTRCSGQKPTCARCHEKSLSCTYEDDSEPAWKQRVAASVSVNNSENHAPSTDSGLADADMTPESVVSPARKIETPAASIGIASPGLSTQTQPPNPFQDDLSWLVAQHLPEHTRTRILVERYFANVHHLRCFAFLHKPSFLQKLDSDANKNHDSNALLHIVCALGALFYAAEYETSRNAALPINPLDAGKHWAGHAQTLILARLDKISVEALMAAVLLHDYEIRMGNYSNAFMLSAITARMAQALQINLEHSQDVLCRESGSGPSASVKESRRRLMWCCYITDSLVGSGIDQLTLIDEADIKIQLPCNERNFVLEEPCITETLEPGQMLKFLPPELLPTYPQDCMGMTAFYLRHIATRRKVLTYIKHLDTARAPWLPDSEFAQLDAELRYWYDNLPANLQFTPTTLYIRQETSQVGALCALHYAYHQTMCDLYRISAPGLYKLRSAFDFPPEQGEFLRHLQSTLFGHARSLATVMAEALRHGPHAIADSWLPTILYDSCKIMLFYLTQIIDPSLDSSRALLAETIPHVRNNVKALNIMRSMFASAGPLAQAAHTMLEKIGIELEEGRTGSQNFIPDDPYSNDEAEDHDVSQSAPGTPAQSAPDYILNPLSIYNLARKSIPEKHAPQKQLPATPMPSSAPALQLTPPARSISTPSNRNHRMGGDLQGEGALAPELRGEPIPPEQINFDELQSLFTSDPTGWTWQPAETAVGSRNEAAGLPPWESNALEGQLDAWIPSFALGP</sequence>
<dbReference type="InterPro" id="IPR007219">
    <property type="entry name" value="XnlR_reg_dom"/>
</dbReference>
<evidence type="ECO:0000256" key="3">
    <source>
        <dbReference type="ARBA" id="ARBA00023002"/>
    </source>
</evidence>
<feature type="region of interest" description="Disordered" evidence="7">
    <location>
        <begin position="526"/>
        <end position="547"/>
    </location>
</feature>
<proteinExistence type="predicted"/>
<dbReference type="Pfam" id="PF04082">
    <property type="entry name" value="Fungal_trans"/>
    <property type="match status" value="1"/>
</dbReference>
<comment type="caution">
    <text evidence="9">The sequence shown here is derived from an EMBL/GenBank/DDBJ whole genome shotgun (WGS) entry which is preliminary data.</text>
</comment>
<evidence type="ECO:0000256" key="5">
    <source>
        <dbReference type="ARBA" id="ARBA00023163"/>
    </source>
</evidence>
<feature type="compositionally biased region" description="Polar residues" evidence="7">
    <location>
        <begin position="526"/>
        <end position="538"/>
    </location>
</feature>
<evidence type="ECO:0000256" key="1">
    <source>
        <dbReference type="ARBA" id="ARBA00004123"/>
    </source>
</evidence>
<feature type="region of interest" description="Disordered" evidence="7">
    <location>
        <begin position="444"/>
        <end position="471"/>
    </location>
</feature>
<keyword evidence="3" id="KW-0560">Oxidoreductase</keyword>
<name>A0ABR0E7Z2_ZASCE</name>
<dbReference type="CDD" id="cd12148">
    <property type="entry name" value="fungal_TF_MHR"/>
    <property type="match status" value="1"/>
</dbReference>
<evidence type="ECO:0000256" key="6">
    <source>
        <dbReference type="ARBA" id="ARBA00023242"/>
    </source>
</evidence>
<keyword evidence="10" id="KW-1185">Reference proteome</keyword>
<gene>
    <name evidence="9" type="ORF">PRZ48_011653</name>
</gene>
<reference evidence="9 10" key="1">
    <citation type="journal article" date="2023" name="G3 (Bethesda)">
        <title>A chromosome-level genome assembly of Zasmidium syzygii isolated from banana leaves.</title>
        <authorList>
            <person name="van Westerhoven A.C."/>
            <person name="Mehrabi R."/>
            <person name="Talebi R."/>
            <person name="Steentjes M.B.F."/>
            <person name="Corcolon B."/>
            <person name="Chong P.A."/>
            <person name="Kema G.H.J."/>
            <person name="Seidl M.F."/>
        </authorList>
    </citation>
    <scope>NUCLEOTIDE SEQUENCE [LARGE SCALE GENOMIC DNA]</scope>
    <source>
        <strain evidence="9 10">P124</strain>
    </source>
</reference>
<dbReference type="Gene3D" id="4.10.240.10">
    <property type="entry name" value="Zn(2)-C6 fungal-type DNA-binding domain"/>
    <property type="match status" value="1"/>
</dbReference>
<keyword evidence="4" id="KW-0805">Transcription regulation</keyword>
<dbReference type="CDD" id="cd00067">
    <property type="entry name" value="GAL4"/>
    <property type="match status" value="1"/>
</dbReference>
<dbReference type="InterPro" id="IPR003819">
    <property type="entry name" value="TauD/TfdA-like"/>
</dbReference>
<dbReference type="SUPFAM" id="SSF51197">
    <property type="entry name" value="Clavaminate synthase-like"/>
    <property type="match status" value="1"/>
</dbReference>
<dbReference type="InterPro" id="IPR001138">
    <property type="entry name" value="Zn2Cys6_DnaBD"/>
</dbReference>
<feature type="domain" description="Zn(2)-C6 fungal-type" evidence="8">
    <location>
        <begin position="478"/>
        <end position="508"/>
    </location>
</feature>
<protein>
    <recommendedName>
        <fullName evidence="8">Zn(2)-C6 fungal-type domain-containing protein</fullName>
    </recommendedName>
</protein>
<keyword evidence="6" id="KW-0539">Nucleus</keyword>
<dbReference type="PANTHER" id="PTHR47338:SF7">
    <property type="entry name" value="ZN(II)2CYS6 TRANSCRIPTION FACTOR (EUROFUNG)"/>
    <property type="match status" value="1"/>
</dbReference>
<dbReference type="Pfam" id="PF02668">
    <property type="entry name" value="TauD"/>
    <property type="match status" value="1"/>
</dbReference>
<feature type="compositionally biased region" description="Polar residues" evidence="7">
    <location>
        <begin position="1074"/>
        <end position="1083"/>
    </location>
</feature>
<organism evidence="9 10">
    <name type="scientific">Zasmidium cellare</name>
    <name type="common">Wine cellar mold</name>
    <name type="synonym">Racodium cellare</name>
    <dbReference type="NCBI Taxonomy" id="395010"/>
    <lineage>
        <taxon>Eukaryota</taxon>
        <taxon>Fungi</taxon>
        <taxon>Dikarya</taxon>
        <taxon>Ascomycota</taxon>
        <taxon>Pezizomycotina</taxon>
        <taxon>Dothideomycetes</taxon>
        <taxon>Dothideomycetidae</taxon>
        <taxon>Mycosphaerellales</taxon>
        <taxon>Mycosphaerellaceae</taxon>
        <taxon>Zasmidium</taxon>
    </lineage>
</organism>